<proteinExistence type="predicted"/>
<dbReference type="PATRIC" id="fig|157838.3.peg.131"/>
<dbReference type="RefSeq" id="WP_055737866.1">
    <property type="nucleotide sequence ID" value="NZ_JAAIWL010000048.1"/>
</dbReference>
<protein>
    <submittedName>
        <fullName evidence="1">Uncharacterized protein</fullName>
    </submittedName>
</protein>
<reference evidence="1 2" key="1">
    <citation type="submission" date="2015-09" db="EMBL/GenBank/DDBJ databases">
        <title>Genome sequencing project for genomic taxonomy and phylogenomics of Bacillus-like bacteria.</title>
        <authorList>
            <person name="Liu B."/>
            <person name="Wang J."/>
            <person name="Zhu Y."/>
            <person name="Liu G."/>
            <person name="Chen Q."/>
            <person name="Chen Z."/>
            <person name="Lan J."/>
            <person name="Che J."/>
            <person name="Ge C."/>
            <person name="Shi H."/>
            <person name="Pan Z."/>
            <person name="Liu X."/>
        </authorList>
    </citation>
    <scope>NUCLEOTIDE SEQUENCE [LARGE SCALE GENOMIC DNA]</scope>
    <source>
        <strain evidence="1 2">LMG 18435</strain>
    </source>
</reference>
<accession>A0A0Q3WUH8</accession>
<dbReference type="OrthoDB" id="2971104at2"/>
<evidence type="ECO:0000313" key="2">
    <source>
        <dbReference type="Proteomes" id="UP000051888"/>
    </source>
</evidence>
<keyword evidence="2" id="KW-1185">Reference proteome</keyword>
<dbReference type="Proteomes" id="UP000051888">
    <property type="component" value="Unassembled WGS sequence"/>
</dbReference>
<organism evidence="1 2">
    <name type="scientific">Heyndrickxia shackletonii</name>
    <dbReference type="NCBI Taxonomy" id="157838"/>
    <lineage>
        <taxon>Bacteria</taxon>
        <taxon>Bacillati</taxon>
        <taxon>Bacillota</taxon>
        <taxon>Bacilli</taxon>
        <taxon>Bacillales</taxon>
        <taxon>Bacillaceae</taxon>
        <taxon>Heyndrickxia</taxon>
    </lineage>
</organism>
<comment type="caution">
    <text evidence="1">The sequence shown here is derived from an EMBL/GenBank/DDBJ whole genome shotgun (WGS) entry which is preliminary data.</text>
</comment>
<dbReference type="GeneID" id="62500158"/>
<dbReference type="AlphaFoldDB" id="A0A0Q3WUH8"/>
<evidence type="ECO:0000313" key="1">
    <source>
        <dbReference type="EMBL" id="KQL52189.1"/>
    </source>
</evidence>
<sequence length="194" mass="22329">MPNCDWGRPCDCKDCRTDQFSIICPHCGFNNVLNVLGSAELKSDKKGSSGYEFTYPSGTKELNCYCCSKIIPDVRYYDGYNEYICKINIKLYQNKLNGLVCSSCGVIDGELKGIKFVKLIKFDNKLYCQKCIIDAGVKKIPNPSNENEKYVFNGEKLKWELHKIRIPCPSCHKKRWLNAENRWKTLCKKCYLTS</sequence>
<gene>
    <name evidence="1" type="ORF">AN964_00615</name>
</gene>
<dbReference type="EMBL" id="LJJC01000004">
    <property type="protein sequence ID" value="KQL52189.1"/>
    <property type="molecule type" value="Genomic_DNA"/>
</dbReference>
<name>A0A0Q3WUH8_9BACI</name>